<accession>A0ABZ1C2R0</accession>
<proteinExistence type="predicted"/>
<feature type="transmembrane region" description="Helical" evidence="1">
    <location>
        <begin position="248"/>
        <end position="264"/>
    </location>
</feature>
<reference evidence="2 3" key="2">
    <citation type="submission" date="2023-12" db="EMBL/GenBank/DDBJ databases">
        <title>Description of an unclassified Opitutus bacterium of Verrucomicrobiota.</title>
        <authorList>
            <person name="Zhang D.-F."/>
        </authorList>
    </citation>
    <scope>NUCLEOTIDE SEQUENCE [LARGE SCALE GENOMIC DNA]</scope>
    <source>
        <strain evidence="2 3">WL0086</strain>
    </source>
</reference>
<evidence type="ECO:0008006" key="4">
    <source>
        <dbReference type="Google" id="ProtNLM"/>
    </source>
</evidence>
<dbReference type="Proteomes" id="UP000738431">
    <property type="component" value="Chromosome"/>
</dbReference>
<evidence type="ECO:0000313" key="2">
    <source>
        <dbReference type="EMBL" id="WRQ85991.1"/>
    </source>
</evidence>
<keyword evidence="1" id="KW-1133">Transmembrane helix</keyword>
<evidence type="ECO:0000256" key="1">
    <source>
        <dbReference type="SAM" id="Phobius"/>
    </source>
</evidence>
<gene>
    <name evidence="2" type="ORF">K1X11_014350</name>
</gene>
<protein>
    <recommendedName>
        <fullName evidence="4">PEP-CTERM protein-sorting domain-containing protein</fullName>
    </recommendedName>
</protein>
<reference evidence="2 3" key="1">
    <citation type="submission" date="2021-08" db="EMBL/GenBank/DDBJ databases">
        <authorList>
            <person name="Zhang D."/>
            <person name="Zhang A."/>
            <person name="Wang L."/>
        </authorList>
    </citation>
    <scope>NUCLEOTIDE SEQUENCE [LARGE SCALE GENOMIC DNA]</scope>
    <source>
        <strain evidence="2 3">WL0086</strain>
    </source>
</reference>
<keyword evidence="3" id="KW-1185">Reference proteome</keyword>
<keyword evidence="1" id="KW-0472">Membrane</keyword>
<sequence length="273" mass="28878">MNTPNPFAGAARAPRFQAVLVLAATLILTGSLGAQTVLFNQTLTGTQLEASSDVTLAAGYSISGSSLVFAANTHDKDQVLLHWSLLDADLTRGDLRIVVTVDFDTLTPSDWEPGLMISDGVHFQGIHRGDNGNRAVLMSGDVAGDYSTLANQVLLSSTQTIVQGLSGLSTLSYTFDIAAGAGGTIESAYTEGGYLQTNTFTYTTDNLTTSNALSFDFISAGYNGDEEGYQLNSVGVAIYAAVPEPATIAWWTGLALLPLLALRIRRRMTAERA</sequence>
<name>A0ABZ1C2R0_9BACT</name>
<keyword evidence="1" id="KW-0812">Transmembrane</keyword>
<evidence type="ECO:0000313" key="3">
    <source>
        <dbReference type="Proteomes" id="UP000738431"/>
    </source>
</evidence>
<dbReference type="EMBL" id="CP139781">
    <property type="protein sequence ID" value="WRQ85991.1"/>
    <property type="molecule type" value="Genomic_DNA"/>
</dbReference>
<organism evidence="2 3">
    <name type="scientific">Actomonas aquatica</name>
    <dbReference type="NCBI Taxonomy" id="2866162"/>
    <lineage>
        <taxon>Bacteria</taxon>
        <taxon>Pseudomonadati</taxon>
        <taxon>Verrucomicrobiota</taxon>
        <taxon>Opitutia</taxon>
        <taxon>Opitutales</taxon>
        <taxon>Opitutaceae</taxon>
        <taxon>Actomonas</taxon>
    </lineage>
</organism>
<dbReference type="RefSeq" id="WP_221031503.1">
    <property type="nucleotide sequence ID" value="NZ_CP139781.1"/>
</dbReference>